<proteinExistence type="predicted"/>
<comment type="caution">
    <text evidence="2">The sequence shown here is derived from an EMBL/GenBank/DDBJ whole genome shotgun (WGS) entry which is preliminary data.</text>
</comment>
<name>A0ABQ4YGY7_9ASTR</name>
<dbReference type="Gene3D" id="3.10.10.10">
    <property type="entry name" value="HIV Type 1 Reverse Transcriptase, subunit A, domain 1"/>
    <property type="match status" value="1"/>
</dbReference>
<dbReference type="Proteomes" id="UP001151760">
    <property type="component" value="Unassembled WGS sequence"/>
</dbReference>
<dbReference type="SUPFAM" id="SSF56672">
    <property type="entry name" value="DNA/RNA polymerases"/>
    <property type="match status" value="1"/>
</dbReference>
<feature type="domain" description="Reverse transcriptase" evidence="1">
    <location>
        <begin position="4"/>
        <end position="108"/>
    </location>
</feature>
<evidence type="ECO:0000313" key="2">
    <source>
        <dbReference type="EMBL" id="GJS76727.1"/>
    </source>
</evidence>
<dbReference type="InterPro" id="IPR053134">
    <property type="entry name" value="RNA-dir_DNA_polymerase"/>
</dbReference>
<dbReference type="Gene3D" id="3.30.70.270">
    <property type="match status" value="1"/>
</dbReference>
<dbReference type="PANTHER" id="PTHR24559">
    <property type="entry name" value="TRANSPOSON TY3-I GAG-POL POLYPROTEIN"/>
    <property type="match status" value="1"/>
</dbReference>
<dbReference type="PANTHER" id="PTHR24559:SF444">
    <property type="entry name" value="REVERSE TRANSCRIPTASE DOMAIN-CONTAINING PROTEIN"/>
    <property type="match status" value="1"/>
</dbReference>
<sequence>MLFVKKKDGSFRMCIDYRELNKLTVKNRYPLPRIDDLFDQLQGFRRILKSILRSSGITNSKIREEDTPITAFRTRYGHYEFQVMPFGLTNAPAIHKSLQYILDQRTQHETKRRDQFVYIKIWNSLQEAMGTQLVYEHLLNHPEIVGQSERTYSVVLGVIALGNDGKLSPRTIAFIEEPVAKRYHGTRSDCLLAQTKSIFPLSNSIVFKARSEFTWEREGFFKEISLFFLGSNQRQGRESEPPEMALLKEERM</sequence>
<evidence type="ECO:0000259" key="1">
    <source>
        <dbReference type="Pfam" id="PF00078"/>
    </source>
</evidence>
<reference evidence="2" key="2">
    <citation type="submission" date="2022-01" db="EMBL/GenBank/DDBJ databases">
        <authorList>
            <person name="Yamashiro T."/>
            <person name="Shiraishi A."/>
            <person name="Satake H."/>
            <person name="Nakayama K."/>
        </authorList>
    </citation>
    <scope>NUCLEOTIDE SEQUENCE</scope>
</reference>
<dbReference type="CDD" id="cd01647">
    <property type="entry name" value="RT_LTR"/>
    <property type="match status" value="1"/>
</dbReference>
<gene>
    <name evidence="2" type="ORF">Tco_0726608</name>
</gene>
<dbReference type="Pfam" id="PF00078">
    <property type="entry name" value="RVT_1"/>
    <property type="match status" value="1"/>
</dbReference>
<reference evidence="2" key="1">
    <citation type="journal article" date="2022" name="Int. J. Mol. Sci.">
        <title>Draft Genome of Tanacetum Coccineum: Genomic Comparison of Closely Related Tanacetum-Family Plants.</title>
        <authorList>
            <person name="Yamashiro T."/>
            <person name="Shiraishi A."/>
            <person name="Nakayama K."/>
            <person name="Satake H."/>
        </authorList>
    </citation>
    <scope>NUCLEOTIDE SEQUENCE</scope>
</reference>
<dbReference type="InterPro" id="IPR043502">
    <property type="entry name" value="DNA/RNA_pol_sf"/>
</dbReference>
<dbReference type="InterPro" id="IPR000477">
    <property type="entry name" value="RT_dom"/>
</dbReference>
<protein>
    <recommendedName>
        <fullName evidence="1">Reverse transcriptase domain-containing protein</fullName>
    </recommendedName>
</protein>
<accession>A0ABQ4YGY7</accession>
<dbReference type="InterPro" id="IPR043128">
    <property type="entry name" value="Rev_trsase/Diguanyl_cyclase"/>
</dbReference>
<keyword evidence="3" id="KW-1185">Reference proteome</keyword>
<organism evidence="2 3">
    <name type="scientific">Tanacetum coccineum</name>
    <dbReference type="NCBI Taxonomy" id="301880"/>
    <lineage>
        <taxon>Eukaryota</taxon>
        <taxon>Viridiplantae</taxon>
        <taxon>Streptophyta</taxon>
        <taxon>Embryophyta</taxon>
        <taxon>Tracheophyta</taxon>
        <taxon>Spermatophyta</taxon>
        <taxon>Magnoliopsida</taxon>
        <taxon>eudicotyledons</taxon>
        <taxon>Gunneridae</taxon>
        <taxon>Pentapetalae</taxon>
        <taxon>asterids</taxon>
        <taxon>campanulids</taxon>
        <taxon>Asterales</taxon>
        <taxon>Asteraceae</taxon>
        <taxon>Asteroideae</taxon>
        <taxon>Anthemideae</taxon>
        <taxon>Anthemidinae</taxon>
        <taxon>Tanacetum</taxon>
    </lineage>
</organism>
<dbReference type="EMBL" id="BQNB010010397">
    <property type="protein sequence ID" value="GJS76727.1"/>
    <property type="molecule type" value="Genomic_DNA"/>
</dbReference>
<evidence type="ECO:0000313" key="3">
    <source>
        <dbReference type="Proteomes" id="UP001151760"/>
    </source>
</evidence>